<dbReference type="Gene3D" id="4.10.320.10">
    <property type="entry name" value="E3-binding domain"/>
    <property type="match status" value="1"/>
</dbReference>
<feature type="domain" description="Lipoyl-binding" evidence="7">
    <location>
        <begin position="61"/>
        <end position="137"/>
    </location>
</feature>
<evidence type="ECO:0000259" key="8">
    <source>
        <dbReference type="PROSITE" id="PS51826"/>
    </source>
</evidence>
<dbReference type="Gene3D" id="3.30.559.10">
    <property type="entry name" value="Chloramphenicol acetyltransferase-like domain"/>
    <property type="match status" value="1"/>
</dbReference>
<dbReference type="GO" id="GO:0004742">
    <property type="term" value="F:dihydrolipoyllysine-residue acetyltransferase activity"/>
    <property type="evidence" value="ECO:0007669"/>
    <property type="project" value="UniProtKB-UniRule"/>
</dbReference>
<dbReference type="CDD" id="cd06849">
    <property type="entry name" value="lipoyl_domain"/>
    <property type="match status" value="1"/>
</dbReference>
<evidence type="ECO:0000256" key="2">
    <source>
        <dbReference type="ARBA" id="ARBA00022679"/>
    </source>
</evidence>
<evidence type="ECO:0000256" key="5">
    <source>
        <dbReference type="ARBA" id="ARBA00023315"/>
    </source>
</evidence>
<dbReference type="InterPro" id="IPR036625">
    <property type="entry name" value="E3-bd_dom_sf"/>
</dbReference>
<dbReference type="PROSITE" id="PS51826">
    <property type="entry name" value="PSBD"/>
    <property type="match status" value="1"/>
</dbReference>
<keyword evidence="4" id="KW-0809">Transit peptide</keyword>
<dbReference type="InterPro" id="IPR006257">
    <property type="entry name" value="LAT1"/>
</dbReference>
<sequence>MYHSATAAKQLFACTVGKRYATKRTLAQQAAMNYFIVNKQAVQQARLLVNYSQRCFSLPPHVKLEMPNLSPTMEKGNIAKWLKKEGDSIKPGDILAQIETDKATVDFEMQEEGFIAKLLYPEGAKDVKLGQVVAIVVDSKDDVAKFKDYSGSATVAAPAAPAAPAKAAAPAQAAPAKSAPVASAPQQAKSGDRIFASPLAKRVADEAGLDLTGVQGSGPNNRIIKADVEAAISSAKAAPKKTGAPQIILPNFEGGAVEDQTNSNIRKVIADRLSYSKQNIPHYYVTVSVSVDNLLKLRGKLNAQAKSKISVNDMVIKAASLACVRVPETNSSWMGEVIRRYRNVNMSVAVQTDFGLMAPVITNTHLKGLEEIASEIKDIAARARENKLKPDELSGGTFTISNLGMFGVHNFSAIVNPPQACILAVSAAEKRVVVDEASKDGSNPYKISQVMNVTLSSDHRVVDGAVAAQWGQEFKKFIETPEYMLL</sequence>
<evidence type="ECO:0000256" key="1">
    <source>
        <dbReference type="ARBA" id="ARBA00007317"/>
    </source>
</evidence>
<dbReference type="SUPFAM" id="SSF52777">
    <property type="entry name" value="CoA-dependent acyltransferases"/>
    <property type="match status" value="1"/>
</dbReference>
<comment type="function">
    <text evidence="6">The pyruvate dehydrogenase complex catalyzes the overall conversion of pyruvate to acetyl-CoA and CO(2).</text>
</comment>
<dbReference type="Pfam" id="PF00364">
    <property type="entry name" value="Biotin_lipoyl"/>
    <property type="match status" value="1"/>
</dbReference>
<accession>A0A8J8NF35</accession>
<name>A0A8J8NF35_HALGN</name>
<evidence type="ECO:0000313" key="10">
    <source>
        <dbReference type="Proteomes" id="UP000785679"/>
    </source>
</evidence>
<dbReference type="InterPro" id="IPR000089">
    <property type="entry name" value="Biotin_lipoyl"/>
</dbReference>
<comment type="subcellular location">
    <subcellularLocation>
        <location evidence="6">Mitochondrion</location>
    </subcellularLocation>
</comment>
<organism evidence="9 10">
    <name type="scientific">Halteria grandinella</name>
    <dbReference type="NCBI Taxonomy" id="5974"/>
    <lineage>
        <taxon>Eukaryota</taxon>
        <taxon>Sar</taxon>
        <taxon>Alveolata</taxon>
        <taxon>Ciliophora</taxon>
        <taxon>Intramacronucleata</taxon>
        <taxon>Spirotrichea</taxon>
        <taxon>Stichotrichia</taxon>
        <taxon>Sporadotrichida</taxon>
        <taxon>Halteriidae</taxon>
        <taxon>Halteria</taxon>
    </lineage>
</organism>
<dbReference type="GO" id="GO:0045254">
    <property type="term" value="C:pyruvate dehydrogenase complex"/>
    <property type="evidence" value="ECO:0007669"/>
    <property type="project" value="UniProtKB-UniRule"/>
</dbReference>
<dbReference type="OrthoDB" id="5391403at2759"/>
<keyword evidence="10" id="KW-1185">Reference proteome</keyword>
<dbReference type="PROSITE" id="PS00189">
    <property type="entry name" value="LIPOYL"/>
    <property type="match status" value="1"/>
</dbReference>
<dbReference type="Pfam" id="PF02817">
    <property type="entry name" value="E3_binding"/>
    <property type="match status" value="1"/>
</dbReference>
<dbReference type="EC" id="2.3.1.12" evidence="6"/>
<protein>
    <recommendedName>
        <fullName evidence="6">Acetyltransferase component of pyruvate dehydrogenase complex</fullName>
        <ecNumber evidence="6">2.3.1.12</ecNumber>
    </recommendedName>
</protein>
<dbReference type="NCBIfam" id="TIGR01349">
    <property type="entry name" value="PDHac_trf_mito"/>
    <property type="match status" value="1"/>
</dbReference>
<comment type="similarity">
    <text evidence="1 6">Belongs to the 2-oxoacid dehydrogenase family.</text>
</comment>
<dbReference type="InterPro" id="IPR023213">
    <property type="entry name" value="CAT-like_dom_sf"/>
</dbReference>
<dbReference type="InterPro" id="IPR011053">
    <property type="entry name" value="Single_hybrid_motif"/>
</dbReference>
<evidence type="ECO:0000313" key="9">
    <source>
        <dbReference type="EMBL" id="TNV73499.1"/>
    </source>
</evidence>
<dbReference type="EMBL" id="RRYP01018768">
    <property type="protein sequence ID" value="TNV73499.1"/>
    <property type="molecule type" value="Genomic_DNA"/>
</dbReference>
<keyword evidence="3 6" id="KW-0450">Lipoyl</keyword>
<dbReference type="SUPFAM" id="SSF47005">
    <property type="entry name" value="Peripheral subunit-binding domain of 2-oxo acid dehydrogenase complex"/>
    <property type="match status" value="1"/>
</dbReference>
<dbReference type="Proteomes" id="UP000785679">
    <property type="component" value="Unassembled WGS sequence"/>
</dbReference>
<dbReference type="Gene3D" id="2.40.50.100">
    <property type="match status" value="1"/>
</dbReference>
<keyword evidence="2 6" id="KW-0808">Transferase</keyword>
<dbReference type="Pfam" id="PF00198">
    <property type="entry name" value="2-oxoacid_dh"/>
    <property type="match status" value="1"/>
</dbReference>
<dbReference type="FunFam" id="3.30.559.10:FF:000003">
    <property type="entry name" value="Acetyltransferase component of pyruvate dehydrogenase complex"/>
    <property type="match status" value="1"/>
</dbReference>
<evidence type="ECO:0000259" key="7">
    <source>
        <dbReference type="PROSITE" id="PS50968"/>
    </source>
</evidence>
<keyword evidence="5 6" id="KW-0012">Acyltransferase</keyword>
<evidence type="ECO:0000256" key="3">
    <source>
        <dbReference type="ARBA" id="ARBA00022823"/>
    </source>
</evidence>
<gene>
    <name evidence="9" type="ORF">FGO68_gene716</name>
</gene>
<dbReference type="AlphaFoldDB" id="A0A8J8NF35"/>
<dbReference type="InterPro" id="IPR045257">
    <property type="entry name" value="E2/Pdx1"/>
</dbReference>
<feature type="domain" description="Peripheral subunit-binding (PSBD)" evidence="8">
    <location>
        <begin position="195"/>
        <end position="232"/>
    </location>
</feature>
<comment type="catalytic activity">
    <reaction evidence="6">
        <text>N(6)-[(R)-dihydrolipoyl]-L-lysyl-[protein] + acetyl-CoA = N(6)-[(R)-S(8)-acetyldihydrolipoyl]-L-lysyl-[protein] + CoA</text>
        <dbReference type="Rhea" id="RHEA:17017"/>
        <dbReference type="Rhea" id="RHEA-COMP:10475"/>
        <dbReference type="Rhea" id="RHEA-COMP:10478"/>
        <dbReference type="ChEBI" id="CHEBI:57287"/>
        <dbReference type="ChEBI" id="CHEBI:57288"/>
        <dbReference type="ChEBI" id="CHEBI:83100"/>
        <dbReference type="ChEBI" id="CHEBI:83111"/>
        <dbReference type="EC" id="2.3.1.12"/>
    </reaction>
</comment>
<dbReference type="SUPFAM" id="SSF51230">
    <property type="entry name" value="Single hybrid motif"/>
    <property type="match status" value="1"/>
</dbReference>
<dbReference type="FunFam" id="2.40.50.100:FF:000010">
    <property type="entry name" value="Acetyltransferase component of pyruvate dehydrogenase complex"/>
    <property type="match status" value="1"/>
</dbReference>
<dbReference type="PANTHER" id="PTHR23151:SF90">
    <property type="entry name" value="DIHYDROLIPOYLLYSINE-RESIDUE ACETYLTRANSFERASE COMPONENT OF PYRUVATE DEHYDROGENASE COMPLEX, MITOCHONDRIAL-RELATED"/>
    <property type="match status" value="1"/>
</dbReference>
<evidence type="ECO:0000256" key="4">
    <source>
        <dbReference type="ARBA" id="ARBA00022946"/>
    </source>
</evidence>
<dbReference type="InterPro" id="IPR001078">
    <property type="entry name" value="2-oxoacid_DH_actylTfrase"/>
</dbReference>
<dbReference type="InterPro" id="IPR003016">
    <property type="entry name" value="2-oxoA_DH_lipoyl-BS"/>
</dbReference>
<dbReference type="GO" id="GO:0006086">
    <property type="term" value="P:pyruvate decarboxylation to acetyl-CoA"/>
    <property type="evidence" value="ECO:0007669"/>
    <property type="project" value="InterPro"/>
</dbReference>
<comment type="caution">
    <text evidence="9">The sequence shown here is derived from an EMBL/GenBank/DDBJ whole genome shotgun (WGS) entry which is preliminary data.</text>
</comment>
<proteinExistence type="inferred from homology"/>
<dbReference type="InterPro" id="IPR004167">
    <property type="entry name" value="PSBD"/>
</dbReference>
<dbReference type="PANTHER" id="PTHR23151">
    <property type="entry name" value="DIHYDROLIPOAMIDE ACETYL/SUCCINYL-TRANSFERASE-RELATED"/>
    <property type="match status" value="1"/>
</dbReference>
<dbReference type="GO" id="GO:0005739">
    <property type="term" value="C:mitochondrion"/>
    <property type="evidence" value="ECO:0007669"/>
    <property type="project" value="UniProtKB-SubCell"/>
</dbReference>
<reference evidence="9" key="1">
    <citation type="submission" date="2019-06" db="EMBL/GenBank/DDBJ databases">
        <authorList>
            <person name="Zheng W."/>
        </authorList>
    </citation>
    <scope>NUCLEOTIDE SEQUENCE</scope>
    <source>
        <strain evidence="9">QDHG01</strain>
    </source>
</reference>
<dbReference type="PROSITE" id="PS50968">
    <property type="entry name" value="BIOTINYL_LIPOYL"/>
    <property type="match status" value="1"/>
</dbReference>
<evidence type="ECO:0000256" key="6">
    <source>
        <dbReference type="RuleBase" id="RU361137"/>
    </source>
</evidence>
<comment type="cofactor">
    <cofactor evidence="6">
        <name>(R)-lipoate</name>
        <dbReference type="ChEBI" id="CHEBI:83088"/>
    </cofactor>
    <text evidence="6">Binds 1 lipoyl cofactor covalently.</text>
</comment>